<dbReference type="InterPro" id="IPR029058">
    <property type="entry name" value="AB_hydrolase_fold"/>
</dbReference>
<dbReference type="RefSeq" id="WP_052892698.1">
    <property type="nucleotide sequence ID" value="NZ_CP011568.3"/>
</dbReference>
<dbReference type="STRING" id="445709.ABW99_12395"/>
<accession>A0A0U4ECJ9</accession>
<keyword evidence="3" id="KW-1185">Reference proteome</keyword>
<dbReference type="InterPro" id="IPR053145">
    <property type="entry name" value="AB_hydrolase_Est10"/>
</dbReference>
<proteinExistence type="predicted"/>
<dbReference type="PANTHER" id="PTHR43265">
    <property type="entry name" value="ESTERASE ESTD"/>
    <property type="match status" value="1"/>
</dbReference>
<dbReference type="Gene3D" id="3.40.50.1820">
    <property type="entry name" value="alpha/beta hydrolase"/>
    <property type="match status" value="2"/>
</dbReference>
<evidence type="ECO:0000313" key="3">
    <source>
        <dbReference type="Proteomes" id="UP000036700"/>
    </source>
</evidence>
<organism evidence="2 3">
    <name type="scientific">Pandoraea thiooxydans</name>
    <dbReference type="NCBI Taxonomy" id="445709"/>
    <lineage>
        <taxon>Bacteria</taxon>
        <taxon>Pseudomonadati</taxon>
        <taxon>Pseudomonadota</taxon>
        <taxon>Betaproteobacteria</taxon>
        <taxon>Burkholderiales</taxon>
        <taxon>Burkholderiaceae</taxon>
        <taxon>Pandoraea</taxon>
    </lineage>
</organism>
<dbReference type="PANTHER" id="PTHR43265:SF1">
    <property type="entry name" value="ESTERASE ESTD"/>
    <property type="match status" value="1"/>
</dbReference>
<evidence type="ECO:0000313" key="2">
    <source>
        <dbReference type="EMBL" id="ALX34804.1"/>
    </source>
</evidence>
<evidence type="ECO:0000259" key="1">
    <source>
        <dbReference type="Pfam" id="PF12146"/>
    </source>
</evidence>
<dbReference type="Proteomes" id="UP000036700">
    <property type="component" value="Chromosome"/>
</dbReference>
<gene>
    <name evidence="2" type="ORF">ABW99_12395</name>
</gene>
<dbReference type="KEGG" id="ptx:ABW99_12395"/>
<reference evidence="3" key="1">
    <citation type="submission" date="2015-06" db="EMBL/GenBank/DDBJ databases">
        <authorList>
            <person name="Hoefler B.C."/>
            <person name="Straight P.D."/>
        </authorList>
    </citation>
    <scope>NUCLEOTIDE SEQUENCE [LARGE SCALE GENOMIC DNA]</scope>
    <source>
        <strain evidence="3">DSM 25325</strain>
    </source>
</reference>
<feature type="domain" description="Serine aminopeptidase S33" evidence="1">
    <location>
        <begin position="42"/>
        <end position="137"/>
    </location>
</feature>
<dbReference type="InterPro" id="IPR022742">
    <property type="entry name" value="Hydrolase_4"/>
</dbReference>
<dbReference type="GO" id="GO:0052689">
    <property type="term" value="F:carboxylic ester hydrolase activity"/>
    <property type="evidence" value="ECO:0007669"/>
    <property type="project" value="TreeGrafter"/>
</dbReference>
<name>A0A0U4ECJ9_9BURK</name>
<dbReference type="OrthoDB" id="5379975at2"/>
<dbReference type="SUPFAM" id="SSF53474">
    <property type="entry name" value="alpha/beta-Hydrolases"/>
    <property type="match status" value="2"/>
</dbReference>
<dbReference type="AlphaFoldDB" id="A0A0U4ECJ9"/>
<dbReference type="Pfam" id="PF12146">
    <property type="entry name" value="Hydrolase_4"/>
    <property type="match status" value="1"/>
</dbReference>
<sequence>MTTMSPTVFDGRFGWLHPAPGACGVVICNPFGHEAMWLHRSLRQLAQRLAEQGMPTLRFDYAGCGDSAPGEADAISGGTADIAAAAQHLRELAGVTRVVLLGVRMGATLAALAAVQVGADALVMLEPVVSGKTYWREQTVLRRTAAAPTASPSDAASVAEGQCQVLGYDVDAATIEKLRLLDLRAATPHPAPKVLILATTGNAAVDVLAQSYRACGASVETHGFAEFHAMLQPAWLSRAPREAFETVLCWLGSQPPHVILPSLSPDAGAHSAPVIELDGARERPVMFDTRGLFGMLCEPDADPARGLAILLPNTGCTPHPGESRFAVRFARRMASVGVATLRIDVSGLGESQAAGRWDEAPLPLAGACADTARAAAWLAARGYRRVLVLGVCTGAYLALRAAAGEPAIAGVILVNLPRFAFAADCTIQDVGLARQGSTRRHLKSMLELRKWREVVRGQASLAPVIATMLRYAARRCASLLGAPLLVRRQGGAAGLLRDLDARGVHTRLLYSPDDVGLDDFRLNFGAGGRRLKRFAHARARVVDELDHELANRASQAIVTEYCEGLLREFFDVGEARMADETTQPTPPQRAGTLLAGAECGSARYG</sequence>
<protein>
    <recommendedName>
        <fullName evidence="1">Serine aminopeptidase S33 domain-containing protein</fullName>
    </recommendedName>
</protein>
<dbReference type="EMBL" id="CP011568">
    <property type="protein sequence ID" value="ALX34804.1"/>
    <property type="molecule type" value="Genomic_DNA"/>
</dbReference>